<evidence type="ECO:0000313" key="2">
    <source>
        <dbReference type="Proteomes" id="UP000709466"/>
    </source>
</evidence>
<dbReference type="InterPro" id="IPR013024">
    <property type="entry name" value="GGCT-like"/>
</dbReference>
<dbReference type="InterPro" id="IPR036568">
    <property type="entry name" value="GGCT-like_sf"/>
</dbReference>
<dbReference type="Gene3D" id="3.10.490.10">
    <property type="entry name" value="Gamma-glutamyl cyclotransferase-like"/>
    <property type="match status" value="1"/>
</dbReference>
<proteinExistence type="predicted"/>
<reference evidence="1 2" key="1">
    <citation type="submission" date="2020-03" db="EMBL/GenBank/DDBJ databases">
        <title>Bacterial isolates of synthetic phycosphere.</title>
        <authorList>
            <person name="Fu H."/>
            <person name="Moran M.A."/>
        </authorList>
    </citation>
    <scope>NUCLEOTIDE SEQUENCE [LARGE SCALE GENOMIC DNA]</scope>
    <source>
        <strain evidence="1 2">HF1</strain>
    </source>
</reference>
<dbReference type="EMBL" id="JAATOP010000001">
    <property type="protein sequence ID" value="NIY70925.1"/>
    <property type="molecule type" value="Genomic_DNA"/>
</dbReference>
<accession>A0ABX0VST8</accession>
<dbReference type="Proteomes" id="UP000709466">
    <property type="component" value="Unassembled WGS sequence"/>
</dbReference>
<sequence length="184" mass="20991">MNHPRFFGYGSLVNFDTHSYPEPKAAKLQGWRRIWRHTNIRDFAFLSVEPHEGTVLLGATALVPNADFEALDEREFAYARRPVAHQVTPEHDEVVVYEVEEGYFAEPSTAHPVLLSYLDVVVQGYHRLFGDDGVKHFFDTTMGWESLPVLDDRDAPLYPRACLLTDKETALVDAYLKERGQPQG</sequence>
<gene>
    <name evidence="1" type="ORF">HCZ30_00580</name>
</gene>
<dbReference type="CDD" id="cd06661">
    <property type="entry name" value="GGCT_like"/>
    <property type="match status" value="1"/>
</dbReference>
<dbReference type="RefSeq" id="WP_167635819.1">
    <property type="nucleotide sequence ID" value="NZ_JAATOP010000001.1"/>
</dbReference>
<name>A0ABX0VST8_9RHOB</name>
<evidence type="ECO:0000313" key="1">
    <source>
        <dbReference type="EMBL" id="NIY70925.1"/>
    </source>
</evidence>
<comment type="caution">
    <text evidence="1">The sequence shown here is derived from an EMBL/GenBank/DDBJ whole genome shotgun (WGS) entry which is preliminary data.</text>
</comment>
<protein>
    <submittedName>
        <fullName evidence="1">Gamma-glutamylcyclotransferase</fullName>
    </submittedName>
</protein>
<keyword evidence="2" id="KW-1185">Reference proteome</keyword>
<organism evidence="1 2">
    <name type="scientific">Marivivens donghaensis</name>
    <dbReference type="NCBI Taxonomy" id="1699413"/>
    <lineage>
        <taxon>Bacteria</taxon>
        <taxon>Pseudomonadati</taxon>
        <taxon>Pseudomonadota</taxon>
        <taxon>Alphaproteobacteria</taxon>
        <taxon>Rhodobacterales</taxon>
        <taxon>Paracoccaceae</taxon>
        <taxon>Marivivens group</taxon>
        <taxon>Marivivens</taxon>
    </lineage>
</organism>
<dbReference type="SUPFAM" id="SSF110857">
    <property type="entry name" value="Gamma-glutamyl cyclotransferase-like"/>
    <property type="match status" value="1"/>
</dbReference>